<keyword evidence="2" id="KW-0560">Oxidoreductase</keyword>
<evidence type="ECO:0000256" key="2">
    <source>
        <dbReference type="ARBA" id="ARBA00023002"/>
    </source>
</evidence>
<evidence type="ECO:0000256" key="1">
    <source>
        <dbReference type="ARBA" id="ARBA00006484"/>
    </source>
</evidence>
<evidence type="ECO:0000313" key="4">
    <source>
        <dbReference type="EMBL" id="MBP2706633.1"/>
    </source>
</evidence>
<organism evidence="4 5">
    <name type="scientific">Microbispora oryzae</name>
    <dbReference type="NCBI Taxonomy" id="2806554"/>
    <lineage>
        <taxon>Bacteria</taxon>
        <taxon>Bacillati</taxon>
        <taxon>Actinomycetota</taxon>
        <taxon>Actinomycetes</taxon>
        <taxon>Streptosporangiales</taxon>
        <taxon>Streptosporangiaceae</taxon>
        <taxon>Microbispora</taxon>
    </lineage>
</organism>
<dbReference type="Pfam" id="PF13561">
    <property type="entry name" value="adh_short_C2"/>
    <property type="match status" value="1"/>
</dbReference>
<proteinExistence type="inferred from homology"/>
<evidence type="ECO:0000313" key="5">
    <source>
        <dbReference type="Proteomes" id="UP000674234"/>
    </source>
</evidence>
<dbReference type="PANTHER" id="PTHR43477:SF1">
    <property type="entry name" value="DIHYDROANTICAPSIN 7-DEHYDROGENASE"/>
    <property type="match status" value="1"/>
</dbReference>
<dbReference type="EMBL" id="JAFCNB010000013">
    <property type="protein sequence ID" value="MBP2706633.1"/>
    <property type="molecule type" value="Genomic_DNA"/>
</dbReference>
<reference evidence="4" key="1">
    <citation type="submission" date="2021-02" db="EMBL/GenBank/DDBJ databases">
        <title>Draft genome sequence of Microbispora sp. RL4-1S isolated from rice leaves in Thailand.</title>
        <authorList>
            <person name="Muangham S."/>
            <person name="Duangmal K."/>
        </authorList>
    </citation>
    <scope>NUCLEOTIDE SEQUENCE</scope>
    <source>
        <strain evidence="4">RL4-1S</strain>
    </source>
</reference>
<dbReference type="SUPFAM" id="SSF51735">
    <property type="entry name" value="NAD(P)-binding Rossmann-fold domains"/>
    <property type="match status" value="1"/>
</dbReference>
<sequence>MSERVVIVGGTSGIGLAAAGLLARTGREVVIAGRTAERMEAALKEIGEEATGAVVDARDAAAMREFLAQAGPVDHMVITVTGRGQAAGPLAGLTAQALRQAVEDKLIAQLMTAQAAAEVLRPGGSITFVTAASAGAAFPGVSGLAAVNGALEAAVPGLAVELAPIRVNAVSPGVVDTEWWEWLGDQRRAALDGLASAAAVGRVGTPGDVAQAIGYVVGNTFVTGTVVRVDGGGILKPAPAA</sequence>
<comment type="similarity">
    <text evidence="1">Belongs to the short-chain dehydrogenases/reductases (SDR) family.</text>
</comment>
<dbReference type="InterPro" id="IPR002347">
    <property type="entry name" value="SDR_fam"/>
</dbReference>
<dbReference type="PRINTS" id="PR00081">
    <property type="entry name" value="GDHRDH"/>
</dbReference>
<comment type="caution">
    <text evidence="4">The sequence shown here is derived from an EMBL/GenBank/DDBJ whole genome shotgun (WGS) entry which is preliminary data.</text>
</comment>
<dbReference type="InterPro" id="IPR036291">
    <property type="entry name" value="NAD(P)-bd_dom_sf"/>
</dbReference>
<accession>A0A941ALT9</accession>
<dbReference type="Gene3D" id="3.40.50.720">
    <property type="entry name" value="NAD(P)-binding Rossmann-like Domain"/>
    <property type="match status" value="1"/>
</dbReference>
<dbReference type="InterPro" id="IPR057326">
    <property type="entry name" value="KR_dom"/>
</dbReference>
<evidence type="ECO:0000259" key="3">
    <source>
        <dbReference type="SMART" id="SM00822"/>
    </source>
</evidence>
<dbReference type="GO" id="GO:0016491">
    <property type="term" value="F:oxidoreductase activity"/>
    <property type="evidence" value="ECO:0007669"/>
    <property type="project" value="UniProtKB-KW"/>
</dbReference>
<keyword evidence="5" id="KW-1185">Reference proteome</keyword>
<dbReference type="AlphaFoldDB" id="A0A941ALT9"/>
<dbReference type="SMART" id="SM00822">
    <property type="entry name" value="PKS_KR"/>
    <property type="match status" value="1"/>
</dbReference>
<feature type="domain" description="Ketoreductase" evidence="3">
    <location>
        <begin position="3"/>
        <end position="185"/>
    </location>
</feature>
<dbReference type="PANTHER" id="PTHR43477">
    <property type="entry name" value="DIHYDROANTICAPSIN 7-DEHYDROGENASE"/>
    <property type="match status" value="1"/>
</dbReference>
<dbReference type="RefSeq" id="WP_210157909.1">
    <property type="nucleotide sequence ID" value="NZ_JAFCNB010000013.1"/>
</dbReference>
<gene>
    <name evidence="4" type="ORF">JOL79_22755</name>
</gene>
<dbReference type="Proteomes" id="UP000674234">
    <property type="component" value="Unassembled WGS sequence"/>
</dbReference>
<dbReference type="InterPro" id="IPR051122">
    <property type="entry name" value="SDR_DHRS6-like"/>
</dbReference>
<protein>
    <submittedName>
        <fullName evidence="4">SDR family oxidoreductase</fullName>
    </submittedName>
</protein>
<name>A0A941ALT9_9ACTN</name>